<dbReference type="AlphaFoldDB" id="A0A2I0T043"/>
<proteinExistence type="predicted"/>
<evidence type="ECO:0000313" key="2">
    <source>
        <dbReference type="EMBL" id="PKU27171.1"/>
    </source>
</evidence>
<dbReference type="Proteomes" id="UP000233556">
    <property type="component" value="Unassembled WGS sequence"/>
</dbReference>
<feature type="domain" description="Rho GTPase-activating protein 29/45 N-terminal" evidence="1">
    <location>
        <begin position="59"/>
        <end position="109"/>
    </location>
</feature>
<accession>A0A2I0T043</accession>
<dbReference type="EMBL" id="KZ530442">
    <property type="protein sequence ID" value="PKU27171.1"/>
    <property type="molecule type" value="Genomic_DNA"/>
</dbReference>
<protein>
    <submittedName>
        <fullName evidence="2">Minor histocompatibility protein ha-1 isoform x1</fullName>
    </submittedName>
</protein>
<reference evidence="3" key="2">
    <citation type="submission" date="2017-12" db="EMBL/GenBank/DDBJ databases">
        <title>Genome sequence of the Bar-tailed Godwit (Limosa lapponica baueri).</title>
        <authorList>
            <person name="Lima N.C.B."/>
            <person name="Parody-Merino A.M."/>
            <person name="Battley P.F."/>
            <person name="Fidler A.E."/>
            <person name="Prosdocimi F."/>
        </authorList>
    </citation>
    <scope>NUCLEOTIDE SEQUENCE [LARGE SCALE GENOMIC DNA]</scope>
</reference>
<dbReference type="InterPro" id="IPR057028">
    <property type="entry name" value="RHG29_45_N"/>
</dbReference>
<gene>
    <name evidence="2" type="ORF">llap_22525</name>
</gene>
<evidence type="ECO:0000259" key="1">
    <source>
        <dbReference type="Pfam" id="PF24235"/>
    </source>
</evidence>
<name>A0A2I0T043_LIMLA</name>
<dbReference type="OrthoDB" id="79452at2759"/>
<keyword evidence="3" id="KW-1185">Reference proteome</keyword>
<reference evidence="3" key="1">
    <citation type="submission" date="2017-11" db="EMBL/GenBank/DDBJ databases">
        <authorList>
            <person name="Lima N.C."/>
            <person name="Parody-Merino A.M."/>
            <person name="Battley P.F."/>
            <person name="Fidler A.E."/>
            <person name="Prosdocimi F."/>
        </authorList>
    </citation>
    <scope>NUCLEOTIDE SEQUENCE [LARGE SCALE GENOMIC DNA]</scope>
</reference>
<dbReference type="Pfam" id="PF24235">
    <property type="entry name" value="RHG29_45_N"/>
    <property type="match status" value="1"/>
</dbReference>
<organism evidence="2 3">
    <name type="scientific">Limosa lapponica baueri</name>
    <dbReference type="NCBI Taxonomy" id="1758121"/>
    <lineage>
        <taxon>Eukaryota</taxon>
        <taxon>Metazoa</taxon>
        <taxon>Chordata</taxon>
        <taxon>Craniata</taxon>
        <taxon>Vertebrata</taxon>
        <taxon>Euteleostomi</taxon>
        <taxon>Archelosauria</taxon>
        <taxon>Archosauria</taxon>
        <taxon>Dinosauria</taxon>
        <taxon>Saurischia</taxon>
        <taxon>Theropoda</taxon>
        <taxon>Coelurosauria</taxon>
        <taxon>Aves</taxon>
        <taxon>Neognathae</taxon>
        <taxon>Neoaves</taxon>
        <taxon>Charadriiformes</taxon>
        <taxon>Scolopacidae</taxon>
        <taxon>Limosa</taxon>
    </lineage>
</organism>
<evidence type="ECO:0000313" key="3">
    <source>
        <dbReference type="Proteomes" id="UP000233556"/>
    </source>
</evidence>
<sequence>MPILGSPEAKGMGCMVWEPGGTLPGMGQGVDGRLGRAGMWGRDVGQGCGPAFQPPSLSDPKEPQRPLAHECLGETLRILRQVINKYPLLNTLETLTAAGTLISKVKVLRMTWFQK</sequence>